<feature type="compositionally biased region" description="Acidic residues" evidence="1">
    <location>
        <begin position="608"/>
        <end position="633"/>
    </location>
</feature>
<dbReference type="InterPro" id="IPR029071">
    <property type="entry name" value="Ubiquitin-like_domsf"/>
</dbReference>
<dbReference type="SUPFAM" id="SSF54236">
    <property type="entry name" value="Ubiquitin-like"/>
    <property type="match status" value="1"/>
</dbReference>
<comment type="caution">
    <text evidence="3">The sequence shown here is derived from an EMBL/GenBank/DDBJ whole genome shotgun (WGS) entry which is preliminary data.</text>
</comment>
<dbReference type="Proteomes" id="UP000816034">
    <property type="component" value="Unassembled WGS sequence"/>
</dbReference>
<dbReference type="PROSITE" id="PS50053">
    <property type="entry name" value="UBIQUITIN_2"/>
    <property type="match status" value="1"/>
</dbReference>
<dbReference type="SMART" id="SM00213">
    <property type="entry name" value="UBQ"/>
    <property type="match status" value="1"/>
</dbReference>
<proteinExistence type="predicted"/>
<organism evidence="3 4">
    <name type="scientific">Naegleria lovaniensis</name>
    <name type="common">Amoeba</name>
    <dbReference type="NCBI Taxonomy" id="51637"/>
    <lineage>
        <taxon>Eukaryota</taxon>
        <taxon>Discoba</taxon>
        <taxon>Heterolobosea</taxon>
        <taxon>Tetramitia</taxon>
        <taxon>Eutetramitia</taxon>
        <taxon>Vahlkampfiidae</taxon>
        <taxon>Naegleria</taxon>
    </lineage>
</organism>
<dbReference type="Gene3D" id="3.10.20.90">
    <property type="entry name" value="Phosphatidylinositol 3-kinase Catalytic Subunit, Chain A, domain 1"/>
    <property type="match status" value="1"/>
</dbReference>
<keyword evidence="4" id="KW-1185">Reference proteome</keyword>
<dbReference type="RefSeq" id="XP_044552828.1">
    <property type="nucleotide sequence ID" value="XM_044692201.1"/>
</dbReference>
<dbReference type="Pfam" id="PF00240">
    <property type="entry name" value="ubiquitin"/>
    <property type="match status" value="1"/>
</dbReference>
<evidence type="ECO:0000313" key="3">
    <source>
        <dbReference type="EMBL" id="KAG2388836.1"/>
    </source>
</evidence>
<dbReference type="InterPro" id="IPR000626">
    <property type="entry name" value="Ubiquitin-like_dom"/>
</dbReference>
<accession>A0AA88GZF9</accession>
<gene>
    <name evidence="3" type="ORF">C9374_000275</name>
</gene>
<reference evidence="3 4" key="1">
    <citation type="journal article" date="2018" name="BMC Genomics">
        <title>The genome of Naegleria lovaniensis, the basis for a comparative approach to unravel pathogenicity factors of the human pathogenic amoeba N. fowleri.</title>
        <authorList>
            <person name="Liechti N."/>
            <person name="Schurch N."/>
            <person name="Bruggmann R."/>
            <person name="Wittwer M."/>
        </authorList>
    </citation>
    <scope>NUCLEOTIDE SEQUENCE [LARGE SCALE GENOMIC DNA]</scope>
    <source>
        <strain evidence="3 4">ATCC 30569</strain>
    </source>
</reference>
<dbReference type="AlphaFoldDB" id="A0AA88GZF9"/>
<evidence type="ECO:0000313" key="4">
    <source>
        <dbReference type="Proteomes" id="UP000816034"/>
    </source>
</evidence>
<dbReference type="CDD" id="cd17039">
    <property type="entry name" value="Ubl_ubiquitin_like"/>
    <property type="match status" value="1"/>
</dbReference>
<protein>
    <recommendedName>
        <fullName evidence="2">Ubiquitin-like domain-containing protein</fullName>
    </recommendedName>
</protein>
<evidence type="ECO:0000259" key="2">
    <source>
        <dbReference type="PROSITE" id="PS50053"/>
    </source>
</evidence>
<sequence>MISTSNSSVSVTFNILSKKTKCTLELDGSITIGRIKQELQQDFQIPPSRTKIINSGKILADDVVLSSLKRKNIVFLVMGSKPSSELSQLVVEDCIAASLGFLTLEEIQNCRLVSRSWNVMCLKGSVKNRDRYTFSSDGKTCFDLLQNKTAYVLSEPIQSIYEMTSIHSSYIHDYFNVYTVSGAVKKRVYTGTEMVFIVNTNGIAETSDVFQAIDVPTGSVILRFSEHTFNEIKPIDVKMKQERAFTTFRRELLLKKDKERRDRLKQEFNEQMKLQKTAVNSVEWQQRLILLQNEANDTRKFEESSEFQNLVESERKKFFADTLIFAFYDHSTKNIILEFGNYIVSIDPKTGNCKNHVTLVSTTQKEEIIEEAVTPILPLEKFYILKTQSNNVMLLDRQTLKIVFVMKDIGTDIRNFICPIKTEDELYILAESSNGAYSLWTTTGKNVMDFTTESLHVTHHNIFAGSSVFDIDELKQTFAGFDRDRNQLASGTPLVIYEDKEFSLGGFIHLSKFGKIEKQNAFGAVEELRRCSCFKSVAVNVEYERHFRAQEKVVEAKLVPSIQWAVPIGVPWSLQASMPRSFYLYGDYLYFVCAIPSGKRKGSTTSEETNDDEEEQADENDRSEENDEDDEELDTSHHQHEKYLLYCLDIKAGTMVWKDERFSAVNSKTMSIEVFPRANSLFTFFHTTAGTVLMIHILNTGTLTFRTTQSSNDDQMSLDHKQLILS</sequence>
<feature type="domain" description="Ubiquitin-like" evidence="2">
    <location>
        <begin position="9"/>
        <end position="68"/>
    </location>
</feature>
<feature type="region of interest" description="Disordered" evidence="1">
    <location>
        <begin position="600"/>
        <end position="637"/>
    </location>
</feature>
<dbReference type="EMBL" id="PYSW02000009">
    <property type="protein sequence ID" value="KAG2388836.1"/>
    <property type="molecule type" value="Genomic_DNA"/>
</dbReference>
<dbReference type="GeneID" id="68092737"/>
<name>A0AA88GZF9_NAELO</name>
<evidence type="ECO:0000256" key="1">
    <source>
        <dbReference type="SAM" id="MobiDB-lite"/>
    </source>
</evidence>